<reference evidence="4" key="1">
    <citation type="journal article" date="2019" name="Int. J. Syst. Evol. Microbiol.">
        <title>The Global Catalogue of Microorganisms (GCM) 10K type strain sequencing project: providing services to taxonomists for standard genome sequencing and annotation.</title>
        <authorList>
            <consortium name="The Broad Institute Genomics Platform"/>
            <consortium name="The Broad Institute Genome Sequencing Center for Infectious Disease"/>
            <person name="Wu L."/>
            <person name="Ma J."/>
        </authorList>
    </citation>
    <scope>NUCLEOTIDE SEQUENCE [LARGE SCALE GENOMIC DNA]</scope>
    <source>
        <strain evidence="4">KCTC 42424</strain>
    </source>
</reference>
<dbReference type="EMBL" id="JBHRYB010000001">
    <property type="protein sequence ID" value="MFC3678683.1"/>
    <property type="molecule type" value="Genomic_DNA"/>
</dbReference>
<dbReference type="PROSITE" id="PS50206">
    <property type="entry name" value="RHODANESE_3"/>
    <property type="match status" value="1"/>
</dbReference>
<feature type="transmembrane region" description="Helical" evidence="1">
    <location>
        <begin position="12"/>
        <end position="28"/>
    </location>
</feature>
<dbReference type="CDD" id="cd00158">
    <property type="entry name" value="RHOD"/>
    <property type="match status" value="1"/>
</dbReference>
<keyword evidence="4" id="KW-1185">Reference proteome</keyword>
<keyword evidence="1" id="KW-0812">Transmembrane</keyword>
<dbReference type="Proteomes" id="UP001595722">
    <property type="component" value="Unassembled WGS sequence"/>
</dbReference>
<evidence type="ECO:0000313" key="4">
    <source>
        <dbReference type="Proteomes" id="UP001595722"/>
    </source>
</evidence>
<dbReference type="SMART" id="SM00450">
    <property type="entry name" value="RHOD"/>
    <property type="match status" value="1"/>
</dbReference>
<proteinExistence type="predicted"/>
<dbReference type="SUPFAM" id="SSF52821">
    <property type="entry name" value="Rhodanese/Cell cycle control phosphatase"/>
    <property type="match status" value="1"/>
</dbReference>
<dbReference type="Gene3D" id="3.40.250.10">
    <property type="entry name" value="Rhodanese-like domain"/>
    <property type="match status" value="1"/>
</dbReference>
<dbReference type="PANTHER" id="PTHR43031:SF18">
    <property type="entry name" value="RHODANESE-RELATED SULFURTRANSFERASES"/>
    <property type="match status" value="1"/>
</dbReference>
<name>A0ABV7VNY0_9GAMM</name>
<keyword evidence="1" id="KW-0472">Membrane</keyword>
<dbReference type="InterPro" id="IPR001763">
    <property type="entry name" value="Rhodanese-like_dom"/>
</dbReference>
<keyword evidence="1" id="KW-1133">Transmembrane helix</keyword>
<dbReference type="RefSeq" id="WP_376864233.1">
    <property type="nucleotide sequence ID" value="NZ_JBHRYB010000001.1"/>
</dbReference>
<dbReference type="InterPro" id="IPR050229">
    <property type="entry name" value="GlpE_sulfurtransferase"/>
</dbReference>
<accession>A0ABV7VNY0</accession>
<dbReference type="Pfam" id="PF00581">
    <property type="entry name" value="Rhodanese"/>
    <property type="match status" value="1"/>
</dbReference>
<organism evidence="3 4">
    <name type="scientific">Bacterioplanoides pacificum</name>
    <dbReference type="NCBI Taxonomy" id="1171596"/>
    <lineage>
        <taxon>Bacteria</taxon>
        <taxon>Pseudomonadati</taxon>
        <taxon>Pseudomonadota</taxon>
        <taxon>Gammaproteobacteria</taxon>
        <taxon>Oceanospirillales</taxon>
        <taxon>Oceanospirillaceae</taxon>
        <taxon>Bacterioplanoides</taxon>
    </lineage>
</organism>
<dbReference type="PANTHER" id="PTHR43031">
    <property type="entry name" value="FAD-DEPENDENT OXIDOREDUCTASE"/>
    <property type="match status" value="1"/>
</dbReference>
<sequence length="136" mass="15068">MDQLFEFIGNHWWLVGIWGVFLAALLWDNNRRAGQSVSTAQATQLINKEDAVVLDIRDKADFGAGHLANAINIPYASLATRMNELSAHKDKPIILVCKTGQTVSMAGKMLREKGYNAVRLSGGMMEWNAQNLPLVK</sequence>
<feature type="domain" description="Rhodanese" evidence="2">
    <location>
        <begin position="47"/>
        <end position="136"/>
    </location>
</feature>
<evidence type="ECO:0000313" key="3">
    <source>
        <dbReference type="EMBL" id="MFC3678683.1"/>
    </source>
</evidence>
<gene>
    <name evidence="3" type="ORF">ACFOMG_00990</name>
</gene>
<evidence type="ECO:0000256" key="1">
    <source>
        <dbReference type="SAM" id="Phobius"/>
    </source>
</evidence>
<protein>
    <submittedName>
        <fullName evidence="3">Rhodanese-like domain-containing protein</fullName>
    </submittedName>
</protein>
<evidence type="ECO:0000259" key="2">
    <source>
        <dbReference type="PROSITE" id="PS50206"/>
    </source>
</evidence>
<comment type="caution">
    <text evidence="3">The sequence shown here is derived from an EMBL/GenBank/DDBJ whole genome shotgun (WGS) entry which is preliminary data.</text>
</comment>
<dbReference type="InterPro" id="IPR036873">
    <property type="entry name" value="Rhodanese-like_dom_sf"/>
</dbReference>